<dbReference type="AlphaFoldDB" id="A0A7X2H1X7"/>
<keyword evidence="2" id="KW-1003">Cell membrane</keyword>
<reference evidence="8 9" key="1">
    <citation type="submission" date="2019-11" db="EMBL/GenBank/DDBJ databases">
        <title>Paenibacillus monticola sp. nov., a novel PGPR strain isolated from mountain sample in China.</title>
        <authorList>
            <person name="Zhao Q."/>
            <person name="Li H.-P."/>
            <person name="Zhang J.-L."/>
        </authorList>
    </citation>
    <scope>NUCLEOTIDE SEQUENCE [LARGE SCALE GENOMIC DNA]</scope>
    <source>
        <strain evidence="8 9">LC-T2</strain>
    </source>
</reference>
<gene>
    <name evidence="8" type="ORF">GJB61_03405</name>
</gene>
<accession>A0A7X2H1X7</accession>
<dbReference type="PANTHER" id="PTHR33885:SF3">
    <property type="entry name" value="PHAGE SHOCK PROTEIN C"/>
    <property type="match status" value="1"/>
</dbReference>
<dbReference type="PANTHER" id="PTHR33885">
    <property type="entry name" value="PHAGE SHOCK PROTEIN C"/>
    <property type="match status" value="1"/>
</dbReference>
<evidence type="ECO:0000256" key="5">
    <source>
        <dbReference type="ARBA" id="ARBA00023136"/>
    </source>
</evidence>
<organism evidence="8 9">
    <name type="scientific">Paenibacillus monticola</name>
    <dbReference type="NCBI Taxonomy" id="2666075"/>
    <lineage>
        <taxon>Bacteria</taxon>
        <taxon>Bacillati</taxon>
        <taxon>Bacillota</taxon>
        <taxon>Bacilli</taxon>
        <taxon>Bacillales</taxon>
        <taxon>Paenibacillaceae</taxon>
        <taxon>Paenibacillus</taxon>
    </lineage>
</organism>
<dbReference type="InterPro" id="IPR052027">
    <property type="entry name" value="PspC"/>
</dbReference>
<dbReference type="RefSeq" id="WP_154117298.1">
    <property type="nucleotide sequence ID" value="NZ_WJXB01000001.1"/>
</dbReference>
<keyword evidence="4 6" id="KW-1133">Transmembrane helix</keyword>
<comment type="caution">
    <text evidence="8">The sequence shown here is derived from an EMBL/GenBank/DDBJ whole genome shotgun (WGS) entry which is preliminary data.</text>
</comment>
<keyword evidence="5 6" id="KW-0472">Membrane</keyword>
<keyword evidence="9" id="KW-1185">Reference proteome</keyword>
<feature type="transmembrane region" description="Helical" evidence="6">
    <location>
        <begin position="38"/>
        <end position="57"/>
    </location>
</feature>
<proteinExistence type="predicted"/>
<name>A0A7X2H1X7_9BACL</name>
<dbReference type="EMBL" id="WJXB01000001">
    <property type="protein sequence ID" value="MRN52046.1"/>
    <property type="molecule type" value="Genomic_DNA"/>
</dbReference>
<evidence type="ECO:0000313" key="9">
    <source>
        <dbReference type="Proteomes" id="UP000463051"/>
    </source>
</evidence>
<dbReference type="Pfam" id="PF04024">
    <property type="entry name" value="PspC"/>
    <property type="match status" value="1"/>
</dbReference>
<protein>
    <submittedName>
        <fullName evidence="8">PspC domain-containing protein</fullName>
    </submittedName>
</protein>
<sequence length="72" mass="7711">MKKLYRSQGDKKISGLCGGLATWLGIDATVIRLLTVVVALFSLGTAVVLYIIASIIVPKENYSGFTGGPDFY</sequence>
<evidence type="ECO:0000256" key="6">
    <source>
        <dbReference type="SAM" id="Phobius"/>
    </source>
</evidence>
<comment type="subcellular location">
    <subcellularLocation>
        <location evidence="1">Cell membrane</location>
        <topology evidence="1">Single-pass membrane protein</topology>
    </subcellularLocation>
</comment>
<evidence type="ECO:0000313" key="8">
    <source>
        <dbReference type="EMBL" id="MRN52046.1"/>
    </source>
</evidence>
<evidence type="ECO:0000256" key="3">
    <source>
        <dbReference type="ARBA" id="ARBA00022692"/>
    </source>
</evidence>
<dbReference type="InterPro" id="IPR007168">
    <property type="entry name" value="Phageshock_PspC_N"/>
</dbReference>
<dbReference type="Proteomes" id="UP000463051">
    <property type="component" value="Unassembled WGS sequence"/>
</dbReference>
<feature type="domain" description="Phage shock protein PspC N-terminal" evidence="7">
    <location>
        <begin position="2"/>
        <end position="60"/>
    </location>
</feature>
<keyword evidence="3 6" id="KW-0812">Transmembrane</keyword>
<evidence type="ECO:0000259" key="7">
    <source>
        <dbReference type="Pfam" id="PF04024"/>
    </source>
</evidence>
<evidence type="ECO:0000256" key="1">
    <source>
        <dbReference type="ARBA" id="ARBA00004162"/>
    </source>
</evidence>
<dbReference type="GO" id="GO:0005886">
    <property type="term" value="C:plasma membrane"/>
    <property type="evidence" value="ECO:0007669"/>
    <property type="project" value="UniProtKB-SubCell"/>
</dbReference>
<evidence type="ECO:0000256" key="4">
    <source>
        <dbReference type="ARBA" id="ARBA00022989"/>
    </source>
</evidence>
<evidence type="ECO:0000256" key="2">
    <source>
        <dbReference type="ARBA" id="ARBA00022475"/>
    </source>
</evidence>